<evidence type="ECO:0000256" key="4">
    <source>
        <dbReference type="ARBA" id="ARBA00023254"/>
    </source>
</evidence>
<evidence type="ECO:0000259" key="8">
    <source>
        <dbReference type="PROSITE" id="PS50089"/>
    </source>
</evidence>
<dbReference type="CTD" id="31264"/>
<dbReference type="InterPro" id="IPR013083">
    <property type="entry name" value="Znf_RING/FYVE/PHD"/>
</dbReference>
<feature type="coiled-coil region" evidence="6">
    <location>
        <begin position="125"/>
        <end position="180"/>
    </location>
</feature>
<feature type="compositionally biased region" description="Polar residues" evidence="7">
    <location>
        <begin position="190"/>
        <end position="199"/>
    </location>
</feature>
<dbReference type="InterPro" id="IPR001841">
    <property type="entry name" value="Znf_RING"/>
</dbReference>
<keyword evidence="3" id="KW-0862">Zinc</keyword>
<organism evidence="9 10">
    <name type="scientific">Drosophila suzukii</name>
    <name type="common">Spotted-wing drosophila fruit fly</name>
    <dbReference type="NCBI Taxonomy" id="28584"/>
    <lineage>
        <taxon>Eukaryota</taxon>
        <taxon>Metazoa</taxon>
        <taxon>Ecdysozoa</taxon>
        <taxon>Arthropoda</taxon>
        <taxon>Hexapoda</taxon>
        <taxon>Insecta</taxon>
        <taxon>Pterygota</taxon>
        <taxon>Neoptera</taxon>
        <taxon>Endopterygota</taxon>
        <taxon>Diptera</taxon>
        <taxon>Brachycera</taxon>
        <taxon>Muscomorpha</taxon>
        <taxon>Ephydroidea</taxon>
        <taxon>Drosophilidae</taxon>
        <taxon>Drosophila</taxon>
        <taxon>Sophophora</taxon>
    </lineage>
</organism>
<sequence length="249" mass="28968">MSKLRSGAHQAPSSGAGFDEAEAVKLWIHCSRCYELFAEKKFTFFLLACHHVFCEKCIKVAAGRTPTDAPIYECSTCKQSVRGRQVTNTMPKHFKDFFHPEPCTLANDLVEKFQRRNHRHFDRFKERKEVEMNKLNKDIELARTLCQKRLQEMQMLRVERKKLSQRMRHIKLENQKAEMLRIAQANLNRSLETTKSSSPAPDLIRGRIRGRGASQAPSRRSSRDSNRSSQAKRRQVTGFRHQPNHSFNL</sequence>
<dbReference type="GO" id="GO:0019789">
    <property type="term" value="F:SUMO transferase activity"/>
    <property type="evidence" value="ECO:0007669"/>
    <property type="project" value="InterPro"/>
</dbReference>
<dbReference type="PROSITE" id="PS00518">
    <property type="entry name" value="ZF_RING_1"/>
    <property type="match status" value="1"/>
</dbReference>
<keyword evidence="1" id="KW-0479">Metal-binding</keyword>
<evidence type="ECO:0000256" key="6">
    <source>
        <dbReference type="SAM" id="Coils"/>
    </source>
</evidence>
<accession>A0AB39ZSC1</accession>
<gene>
    <name evidence="10" type="primary">vilya</name>
</gene>
<name>A0AB39ZSC1_DROSZ</name>
<dbReference type="PROSITE" id="PS50089">
    <property type="entry name" value="ZF_RING_2"/>
    <property type="match status" value="1"/>
</dbReference>
<dbReference type="Gene3D" id="3.30.40.10">
    <property type="entry name" value="Zinc/RING finger domain, C3HC4 (zinc finger)"/>
    <property type="match status" value="1"/>
</dbReference>
<feature type="domain" description="RING-type" evidence="8">
    <location>
        <begin position="30"/>
        <end position="78"/>
    </location>
</feature>
<evidence type="ECO:0000313" key="10">
    <source>
        <dbReference type="RefSeq" id="XP_016942109.2"/>
    </source>
</evidence>
<dbReference type="GO" id="GO:0000795">
    <property type="term" value="C:synaptonemal complex"/>
    <property type="evidence" value="ECO:0007669"/>
    <property type="project" value="InterPro"/>
</dbReference>
<evidence type="ECO:0000256" key="1">
    <source>
        <dbReference type="ARBA" id="ARBA00022723"/>
    </source>
</evidence>
<dbReference type="InterPro" id="IPR042123">
    <property type="entry name" value="Zip3/RNF212-like"/>
</dbReference>
<dbReference type="GeneID" id="108019006"/>
<evidence type="ECO:0000256" key="2">
    <source>
        <dbReference type="ARBA" id="ARBA00022771"/>
    </source>
</evidence>
<protein>
    <submittedName>
        <fullName evidence="10">RING finger protein vilya</fullName>
    </submittedName>
</protein>
<dbReference type="GO" id="GO:0007129">
    <property type="term" value="P:homologous chromosome pairing at meiosis"/>
    <property type="evidence" value="ECO:0007669"/>
    <property type="project" value="TreeGrafter"/>
</dbReference>
<evidence type="ECO:0000313" key="9">
    <source>
        <dbReference type="Proteomes" id="UP001652628"/>
    </source>
</evidence>
<dbReference type="GO" id="GO:0007131">
    <property type="term" value="P:reciprocal meiotic recombination"/>
    <property type="evidence" value="ECO:0007669"/>
    <property type="project" value="InterPro"/>
</dbReference>
<keyword evidence="2 5" id="KW-0863">Zinc-finger</keyword>
<evidence type="ECO:0000256" key="7">
    <source>
        <dbReference type="SAM" id="MobiDB-lite"/>
    </source>
</evidence>
<reference evidence="10" key="1">
    <citation type="submission" date="2025-08" db="UniProtKB">
        <authorList>
            <consortium name="RefSeq"/>
        </authorList>
    </citation>
    <scope>IDENTIFICATION</scope>
</reference>
<dbReference type="SMART" id="SM00184">
    <property type="entry name" value="RING"/>
    <property type="match status" value="1"/>
</dbReference>
<keyword evidence="4" id="KW-0469">Meiosis</keyword>
<dbReference type="InterPro" id="IPR017907">
    <property type="entry name" value="Znf_RING_CS"/>
</dbReference>
<keyword evidence="9" id="KW-1185">Reference proteome</keyword>
<dbReference type="AlphaFoldDB" id="A0AB39ZSC1"/>
<keyword evidence="6" id="KW-0175">Coiled coil</keyword>
<dbReference type="Pfam" id="PF14634">
    <property type="entry name" value="zf-RING_5"/>
    <property type="match status" value="1"/>
</dbReference>
<dbReference type="PANTHER" id="PTHR22663">
    <property type="entry name" value="RING FINGER PROTEIN NARYA-RELATED"/>
    <property type="match status" value="1"/>
</dbReference>
<dbReference type="Proteomes" id="UP001652628">
    <property type="component" value="Chromosome X"/>
</dbReference>
<evidence type="ECO:0000256" key="3">
    <source>
        <dbReference type="ARBA" id="ARBA00022833"/>
    </source>
</evidence>
<dbReference type="GO" id="GO:0008270">
    <property type="term" value="F:zinc ion binding"/>
    <property type="evidence" value="ECO:0007669"/>
    <property type="project" value="UniProtKB-KW"/>
</dbReference>
<dbReference type="GO" id="GO:0016925">
    <property type="term" value="P:protein sumoylation"/>
    <property type="evidence" value="ECO:0007669"/>
    <property type="project" value="TreeGrafter"/>
</dbReference>
<evidence type="ECO:0000256" key="5">
    <source>
        <dbReference type="PROSITE-ProRule" id="PRU00175"/>
    </source>
</evidence>
<dbReference type="PANTHER" id="PTHR22663:SF17">
    <property type="entry name" value="RING FINGER PROTEIN NARYA-RELATED"/>
    <property type="match status" value="1"/>
</dbReference>
<feature type="region of interest" description="Disordered" evidence="7">
    <location>
        <begin position="190"/>
        <end position="249"/>
    </location>
</feature>
<dbReference type="RefSeq" id="XP_016942109.2">
    <property type="nucleotide sequence ID" value="XM_017086620.4"/>
</dbReference>
<dbReference type="SUPFAM" id="SSF57850">
    <property type="entry name" value="RING/U-box"/>
    <property type="match status" value="1"/>
</dbReference>
<proteinExistence type="predicted"/>